<dbReference type="EMBL" id="JABZGF010000346">
    <property type="protein sequence ID" value="MBF0967178.1"/>
    <property type="molecule type" value="Genomic_DNA"/>
</dbReference>
<dbReference type="PANTHER" id="PTHR35798:SF1">
    <property type="entry name" value="CELL DIVISION PROTEIN SEPF"/>
    <property type="match status" value="1"/>
</dbReference>
<dbReference type="Gene3D" id="3.30.110.150">
    <property type="entry name" value="SepF-like protein"/>
    <property type="match status" value="1"/>
</dbReference>
<dbReference type="GO" id="GO:0000917">
    <property type="term" value="P:division septum assembly"/>
    <property type="evidence" value="ECO:0007669"/>
    <property type="project" value="UniProtKB-KW"/>
</dbReference>
<evidence type="ECO:0000256" key="4">
    <source>
        <dbReference type="ARBA" id="ARBA00044936"/>
    </source>
</evidence>
<dbReference type="InterPro" id="IPR038594">
    <property type="entry name" value="SepF-like_sf"/>
</dbReference>
<keyword evidence="2 5" id="KW-0717">Septation</keyword>
<organism evidence="6 7">
    <name type="scientific">Actinomyces bouchesdurhonensis</name>
    <dbReference type="NCBI Taxonomy" id="1852361"/>
    <lineage>
        <taxon>Bacteria</taxon>
        <taxon>Bacillati</taxon>
        <taxon>Actinomycetota</taxon>
        <taxon>Actinomycetes</taxon>
        <taxon>Actinomycetales</taxon>
        <taxon>Actinomycetaceae</taxon>
        <taxon>Actinomyces</taxon>
    </lineage>
</organism>
<proteinExistence type="inferred from homology"/>
<evidence type="ECO:0000256" key="1">
    <source>
        <dbReference type="ARBA" id="ARBA00022618"/>
    </source>
</evidence>
<dbReference type="GO" id="GO:0005737">
    <property type="term" value="C:cytoplasm"/>
    <property type="evidence" value="ECO:0007669"/>
    <property type="project" value="UniProtKB-SubCell"/>
</dbReference>
<name>A0A929WWI7_9ACTO</name>
<evidence type="ECO:0000256" key="5">
    <source>
        <dbReference type="HAMAP-Rule" id="MF_01197"/>
    </source>
</evidence>
<comment type="similarity">
    <text evidence="5">Belongs to the SepF family.</text>
</comment>
<dbReference type="InterPro" id="IPR023052">
    <property type="entry name" value="Cell_div_SepF"/>
</dbReference>
<dbReference type="Proteomes" id="UP000759246">
    <property type="component" value="Unassembled WGS sequence"/>
</dbReference>
<gene>
    <name evidence="5" type="primary">sepF</name>
    <name evidence="6" type="ORF">HXK09_08535</name>
</gene>
<keyword evidence="3 5" id="KW-0131">Cell cycle</keyword>
<protein>
    <recommendedName>
        <fullName evidence="5">Cell division protein SepF</fullName>
    </recommendedName>
</protein>
<evidence type="ECO:0000256" key="3">
    <source>
        <dbReference type="ARBA" id="ARBA00023306"/>
    </source>
</evidence>
<dbReference type="Pfam" id="PF04472">
    <property type="entry name" value="SepF"/>
    <property type="match status" value="1"/>
</dbReference>
<comment type="function">
    <text evidence="4 5">Cell division protein that is part of the divisome complex and is recruited early to the Z-ring. Probably stimulates Z-ring formation, perhaps through the cross-linking of FtsZ protofilaments. Its function overlaps with FtsA.</text>
</comment>
<dbReference type="OrthoDB" id="3731101at2"/>
<comment type="subcellular location">
    <subcellularLocation>
        <location evidence="5">Cytoplasm</location>
    </subcellularLocation>
    <text evidence="5">Localizes to the division site, in a FtsZ-dependent manner.</text>
</comment>
<dbReference type="AlphaFoldDB" id="A0A929WWI7"/>
<evidence type="ECO:0000313" key="6">
    <source>
        <dbReference type="EMBL" id="MBF0967178.1"/>
    </source>
</evidence>
<keyword evidence="1 5" id="KW-0132">Cell division</keyword>
<evidence type="ECO:0000256" key="2">
    <source>
        <dbReference type="ARBA" id="ARBA00023210"/>
    </source>
</evidence>
<accession>A0A929WWI7</accession>
<sequence length="151" mass="16647">MSDSFGARARKFMGWYSSEEPVDEFEEFDEVEEVAPVADITPVSRPTLTAIRREDPVEDLTRIMTIHPTAYSDAVTIGEAFRDGIPVIINLTDMGEEEARRLVDFAAGLTFGLRGVIERVTARVFLLSPATVEVTGETSSSARRGSLYNQG</sequence>
<comment type="subunit">
    <text evidence="5">Homodimer. Interacts with FtsZ.</text>
</comment>
<evidence type="ECO:0000313" key="7">
    <source>
        <dbReference type="Proteomes" id="UP000759246"/>
    </source>
</evidence>
<dbReference type="RefSeq" id="WP_073983576.1">
    <property type="nucleotide sequence ID" value="NZ_CAJZKY010000051.1"/>
</dbReference>
<dbReference type="HAMAP" id="MF_01197">
    <property type="entry name" value="SepF"/>
    <property type="match status" value="1"/>
</dbReference>
<dbReference type="GO" id="GO:0043093">
    <property type="term" value="P:FtsZ-dependent cytokinesis"/>
    <property type="evidence" value="ECO:0007669"/>
    <property type="project" value="UniProtKB-UniRule"/>
</dbReference>
<dbReference type="PANTHER" id="PTHR35798">
    <property type="entry name" value="CELL DIVISION PROTEIN SEPF"/>
    <property type="match status" value="1"/>
</dbReference>
<dbReference type="InterPro" id="IPR007561">
    <property type="entry name" value="Cell_div_SepF/SepF-rel"/>
</dbReference>
<keyword evidence="5" id="KW-0963">Cytoplasm</keyword>
<reference evidence="6" key="1">
    <citation type="submission" date="2020-04" db="EMBL/GenBank/DDBJ databases">
        <title>Deep metagenomics examines the oral microbiome during advanced dental caries in children, revealing novel taxa and co-occurrences with host molecules.</title>
        <authorList>
            <person name="Baker J.L."/>
            <person name="Morton J.T."/>
            <person name="Dinis M."/>
            <person name="Alvarez R."/>
            <person name="Tran N.C."/>
            <person name="Knight R."/>
            <person name="Edlund A."/>
        </authorList>
    </citation>
    <scope>NUCLEOTIDE SEQUENCE</scope>
    <source>
        <strain evidence="6">JCVI_30_bin.13</strain>
    </source>
</reference>
<comment type="caution">
    <text evidence="6">The sequence shown here is derived from an EMBL/GenBank/DDBJ whole genome shotgun (WGS) entry which is preliminary data.</text>
</comment>